<dbReference type="EMBL" id="UXUI01013874">
    <property type="protein sequence ID" value="VDD97491.1"/>
    <property type="molecule type" value="Genomic_DNA"/>
</dbReference>
<evidence type="ECO:0000313" key="10">
    <source>
        <dbReference type="Proteomes" id="UP000274131"/>
    </source>
</evidence>
<dbReference type="PANTHER" id="PTHR14190:SF7">
    <property type="entry name" value="VACUOLAR PROTEIN SORTING-ASSOCIATED PROTEIN 52 HOMOLOG"/>
    <property type="match status" value="1"/>
</dbReference>
<evidence type="ECO:0000256" key="6">
    <source>
        <dbReference type="ARBA" id="ARBA00023034"/>
    </source>
</evidence>
<dbReference type="OrthoDB" id="19482at2759"/>
<dbReference type="InterPro" id="IPR048319">
    <property type="entry name" value="Vps52_CC"/>
</dbReference>
<evidence type="ECO:0000313" key="9">
    <source>
        <dbReference type="EMBL" id="VDD97491.1"/>
    </source>
</evidence>
<gene>
    <name evidence="9" type="ORF">EVEC_LOCUS12242</name>
</gene>
<dbReference type="GO" id="GO:0005829">
    <property type="term" value="C:cytosol"/>
    <property type="evidence" value="ECO:0007669"/>
    <property type="project" value="GOC"/>
</dbReference>
<dbReference type="WBParaSite" id="EVEC_0001308801-mRNA-1">
    <property type="protein sequence ID" value="EVEC_0001308801-mRNA-1"/>
    <property type="gene ID" value="EVEC_0001308801"/>
</dbReference>
<dbReference type="GO" id="GO:0000938">
    <property type="term" value="C:GARP complex"/>
    <property type="evidence" value="ECO:0007669"/>
    <property type="project" value="TreeGrafter"/>
</dbReference>
<dbReference type="AlphaFoldDB" id="A0A0N4VPZ6"/>
<protein>
    <recommendedName>
        <fullName evidence="3">Vacuolar protein sorting-associated protein 52 homolog</fullName>
    </recommendedName>
</protein>
<evidence type="ECO:0000259" key="8">
    <source>
        <dbReference type="Pfam" id="PF20655"/>
    </source>
</evidence>
<dbReference type="Pfam" id="PF04129">
    <property type="entry name" value="Vps52_CC"/>
    <property type="match status" value="1"/>
</dbReference>
<comment type="similarity">
    <text evidence="2">Belongs to the VPS52 family.</text>
</comment>
<name>A0A0N4VPZ6_ENTVE</name>
<evidence type="ECO:0000256" key="3">
    <source>
        <dbReference type="ARBA" id="ARBA00017083"/>
    </source>
</evidence>
<keyword evidence="5" id="KW-0653">Protein transport</keyword>
<dbReference type="PANTHER" id="PTHR14190">
    <property type="entry name" value="SUPPRESSOR OF ACTIN MUTATIONS 2/VACUOLAR PROTEIN SORTING 52"/>
    <property type="match status" value="1"/>
</dbReference>
<dbReference type="GO" id="GO:0007041">
    <property type="term" value="P:lysosomal transport"/>
    <property type="evidence" value="ECO:0007669"/>
    <property type="project" value="TreeGrafter"/>
</dbReference>
<feature type="domain" description="Vps52 coiled-coil" evidence="7">
    <location>
        <begin position="62"/>
        <end position="234"/>
    </location>
</feature>
<reference evidence="11" key="1">
    <citation type="submission" date="2017-02" db="UniProtKB">
        <authorList>
            <consortium name="WormBaseParasite"/>
        </authorList>
    </citation>
    <scope>IDENTIFICATION</scope>
</reference>
<dbReference type="GO" id="GO:0032456">
    <property type="term" value="P:endocytic recycling"/>
    <property type="evidence" value="ECO:0007669"/>
    <property type="project" value="TreeGrafter"/>
</dbReference>
<dbReference type="GO" id="GO:0006896">
    <property type="term" value="P:Golgi to vacuole transport"/>
    <property type="evidence" value="ECO:0007669"/>
    <property type="project" value="TreeGrafter"/>
</dbReference>
<dbReference type="GO" id="GO:0019905">
    <property type="term" value="F:syntaxin binding"/>
    <property type="evidence" value="ECO:0007669"/>
    <property type="project" value="TreeGrafter"/>
</dbReference>
<dbReference type="InterPro" id="IPR048361">
    <property type="entry name" value="Vps52_C"/>
</dbReference>
<dbReference type="Proteomes" id="UP000274131">
    <property type="component" value="Unassembled WGS sequence"/>
</dbReference>
<organism evidence="11">
    <name type="scientific">Enterobius vermicularis</name>
    <name type="common">Human pinworm</name>
    <dbReference type="NCBI Taxonomy" id="51028"/>
    <lineage>
        <taxon>Eukaryota</taxon>
        <taxon>Metazoa</taxon>
        <taxon>Ecdysozoa</taxon>
        <taxon>Nematoda</taxon>
        <taxon>Chromadorea</taxon>
        <taxon>Rhabditida</taxon>
        <taxon>Spirurina</taxon>
        <taxon>Oxyuridomorpha</taxon>
        <taxon>Oxyuroidea</taxon>
        <taxon>Oxyuridae</taxon>
        <taxon>Enterobius</taxon>
    </lineage>
</organism>
<dbReference type="InterPro" id="IPR007258">
    <property type="entry name" value="Vps52"/>
</dbReference>
<evidence type="ECO:0000256" key="2">
    <source>
        <dbReference type="ARBA" id="ARBA00008180"/>
    </source>
</evidence>
<evidence type="ECO:0000256" key="4">
    <source>
        <dbReference type="ARBA" id="ARBA00022448"/>
    </source>
</evidence>
<feature type="domain" description="Vps52 C-terminal" evidence="8">
    <location>
        <begin position="251"/>
        <end position="567"/>
    </location>
</feature>
<accession>A0A0N4VPZ6</accession>
<dbReference type="Pfam" id="PF20655">
    <property type="entry name" value="Vps52_C"/>
    <property type="match status" value="1"/>
</dbReference>
<sequence>MQAADAGEPVSDYEAGNGEADFLVEVDDEVIRAAFESGMNLTEYSSQVEEQLKAARDLTVQDCIEQADKLAELHTGICACDEAFARLEQMLIGFQSELGTISADMKRLQQQSVDINQELQNRQKVRGELSQFVDDMVVPHTMIHAILEREVGDSVFIEQLHELQHKLQFLKAQEFKDAKAVADVQDVIENLKFKAMAKIREWLILKINSFKKPLTNYLMSQGALLKNRFFYEFLLANDRQVAKEIRDEYVDTLSKMYYTYFRTYASRLFKLQLNDAATKDDLLGAEDTVKNAGFFSSKLQVRSRATVFSLGSRDSLLSEELTAPLIVPHTSQQSNERFQFEVLFRSLQYAFVDHLSHEYLFISDFFMVTGQTAVGLFSQIMTRSLNSLLKTCEEHISGNYDAISLFLCICLCSKYSQLMVERGVPFLDGYWETLTRTLWHRLDTVMKLHNDSVRAIDVKKLVPEPDTRPHHIVRRYAEFTCALLVCGQAAGKDVNAKLQKYISRQQAELEQLLVKFTGLFPDEIDKLVCIINNYDLIISIMEERVTCDSKEKSAFWELQQRKISEYVEVMLRPRFGELISFVVECEPLIEQNHT</sequence>
<keyword evidence="6" id="KW-0333">Golgi apparatus</keyword>
<evidence type="ECO:0000256" key="1">
    <source>
        <dbReference type="ARBA" id="ARBA00004601"/>
    </source>
</evidence>
<evidence type="ECO:0000259" key="7">
    <source>
        <dbReference type="Pfam" id="PF04129"/>
    </source>
</evidence>
<dbReference type="GO" id="GO:0015031">
    <property type="term" value="P:protein transport"/>
    <property type="evidence" value="ECO:0007669"/>
    <property type="project" value="UniProtKB-KW"/>
</dbReference>
<dbReference type="GO" id="GO:0042147">
    <property type="term" value="P:retrograde transport, endosome to Golgi"/>
    <property type="evidence" value="ECO:0007669"/>
    <property type="project" value="TreeGrafter"/>
</dbReference>
<evidence type="ECO:0000313" key="11">
    <source>
        <dbReference type="WBParaSite" id="EVEC_0001308801-mRNA-1"/>
    </source>
</evidence>
<evidence type="ECO:0000256" key="5">
    <source>
        <dbReference type="ARBA" id="ARBA00022927"/>
    </source>
</evidence>
<proteinExistence type="inferred from homology"/>
<reference evidence="9 10" key="2">
    <citation type="submission" date="2018-10" db="EMBL/GenBank/DDBJ databases">
        <authorList>
            <consortium name="Pathogen Informatics"/>
        </authorList>
    </citation>
    <scope>NUCLEOTIDE SEQUENCE [LARGE SCALE GENOMIC DNA]</scope>
</reference>
<keyword evidence="4" id="KW-0813">Transport</keyword>
<comment type="subcellular location">
    <subcellularLocation>
        <location evidence="1">Golgi apparatus</location>
        <location evidence="1">trans-Golgi network</location>
    </subcellularLocation>
</comment>
<keyword evidence="10" id="KW-1185">Reference proteome</keyword>
<dbReference type="STRING" id="51028.A0A0N4VPZ6"/>